<dbReference type="Gene3D" id="2.30.110.10">
    <property type="entry name" value="Electron Transport, Fmn-binding Protein, Chain A"/>
    <property type="match status" value="1"/>
</dbReference>
<evidence type="ECO:0000313" key="2">
    <source>
        <dbReference type="EMBL" id="REF37988.1"/>
    </source>
</evidence>
<feature type="compositionally biased region" description="Basic and acidic residues" evidence="1">
    <location>
        <begin position="148"/>
        <end position="158"/>
    </location>
</feature>
<organism evidence="2 3">
    <name type="scientific">Thermasporomyces composti</name>
    <dbReference type="NCBI Taxonomy" id="696763"/>
    <lineage>
        <taxon>Bacteria</taxon>
        <taxon>Bacillati</taxon>
        <taxon>Actinomycetota</taxon>
        <taxon>Actinomycetes</taxon>
        <taxon>Propionibacteriales</taxon>
        <taxon>Nocardioidaceae</taxon>
        <taxon>Thermasporomyces</taxon>
    </lineage>
</organism>
<dbReference type="EMBL" id="QTUC01000001">
    <property type="protein sequence ID" value="REF37988.1"/>
    <property type="molecule type" value="Genomic_DNA"/>
</dbReference>
<feature type="region of interest" description="Disordered" evidence="1">
    <location>
        <begin position="148"/>
        <end position="168"/>
    </location>
</feature>
<dbReference type="Proteomes" id="UP000256485">
    <property type="component" value="Unassembled WGS sequence"/>
</dbReference>
<sequence length="168" mass="18790">MPVRAVDDGAMRHRNGIRELDRHECLRRLPSVPIGRIVYTHRALPAVLPVNFSLDDDFAVVIRTAGTSRFARAVDGVVVAFEADAFDTHRHCGWSVVVTGRAFIVTDPVEQERLRRTGPTSWAPTPDDMFVRIEAELVSGREIYPLEPPREGARERLEGGNPLTPSRL</sequence>
<dbReference type="AlphaFoldDB" id="A0A3D9V863"/>
<keyword evidence="3" id="KW-1185">Reference proteome</keyword>
<dbReference type="Pfam" id="PF12900">
    <property type="entry name" value="Pyridox_ox_2"/>
    <property type="match status" value="1"/>
</dbReference>
<reference evidence="2 3" key="1">
    <citation type="submission" date="2018-08" db="EMBL/GenBank/DDBJ databases">
        <title>Sequencing the genomes of 1000 actinobacteria strains.</title>
        <authorList>
            <person name="Klenk H.-P."/>
        </authorList>
    </citation>
    <scope>NUCLEOTIDE SEQUENCE [LARGE SCALE GENOMIC DNA]</scope>
    <source>
        <strain evidence="2 3">DSM 22891</strain>
    </source>
</reference>
<dbReference type="SUPFAM" id="SSF50475">
    <property type="entry name" value="FMN-binding split barrel"/>
    <property type="match status" value="1"/>
</dbReference>
<dbReference type="InterPro" id="IPR012349">
    <property type="entry name" value="Split_barrel_FMN-bd"/>
</dbReference>
<evidence type="ECO:0000256" key="1">
    <source>
        <dbReference type="SAM" id="MobiDB-lite"/>
    </source>
</evidence>
<comment type="caution">
    <text evidence="2">The sequence shown here is derived from an EMBL/GenBank/DDBJ whole genome shotgun (WGS) entry which is preliminary data.</text>
</comment>
<dbReference type="InterPro" id="IPR024747">
    <property type="entry name" value="Pyridox_Oxase-rel"/>
</dbReference>
<protein>
    <submittedName>
        <fullName evidence="2">Nitroimidazol reductase NimA-like FMN-containing flavoprotein (Pyridoxamine 5'-phosphate oxidase superfamily)</fullName>
    </submittedName>
</protein>
<evidence type="ECO:0000313" key="3">
    <source>
        <dbReference type="Proteomes" id="UP000256485"/>
    </source>
</evidence>
<name>A0A3D9V863_THECX</name>
<proteinExistence type="predicted"/>
<accession>A0A3D9V863</accession>
<gene>
    <name evidence="2" type="ORF">DFJ64_3453</name>
</gene>